<protein>
    <submittedName>
        <fullName evidence="1">Phospholipase</fullName>
    </submittedName>
</protein>
<keyword evidence="2" id="KW-1185">Reference proteome</keyword>
<proteinExistence type="predicted"/>
<dbReference type="EMBL" id="JBJHQE010000011">
    <property type="protein sequence ID" value="MFK9080778.1"/>
    <property type="molecule type" value="Genomic_DNA"/>
</dbReference>
<gene>
    <name evidence="1" type="ORF">ACJEBM_08845</name>
</gene>
<sequence length="296" mass="33941">MTQSERGALDTNRWMSNCLEIERLKLTDIVWPGAHNAGMDKQAPNYEVVVGNWTTCQNDSFAWQLSKGARVFDIRLGYTEGLDQPVFYFHHNGHQSHRTLDELIDATTAFLDQNPDEFIVFDFHQLGDGQKYFAHKKLSDLLIRRLGQRIIPPGDATKTVAELMRTSTRRRVILAAPVVRELDDDYFWPSITHKWSGMSFADTRDLKRHISSTLASVPFTSFLWSLSATSYGFLGGPQKIKDEINDWFNPTRDWVTRCSIINLDFFEESNIVRYCWSATSMKAVYGSTLLSRPLST</sequence>
<organism evidence="1 2">
    <name type="scientific">Pseudomonas neuropathica</name>
    <dbReference type="NCBI Taxonomy" id="2730425"/>
    <lineage>
        <taxon>Bacteria</taxon>
        <taxon>Pseudomonadati</taxon>
        <taxon>Pseudomonadota</taxon>
        <taxon>Gammaproteobacteria</taxon>
        <taxon>Pseudomonadales</taxon>
        <taxon>Pseudomonadaceae</taxon>
        <taxon>Pseudomonas</taxon>
    </lineage>
</organism>
<name>A0ACC7MSS4_9PSED</name>
<accession>A0ACC7MSS4</accession>
<reference evidence="1" key="1">
    <citation type="submission" date="2024-11" db="EMBL/GenBank/DDBJ databases">
        <authorList>
            <person name="Lucas J.A."/>
        </authorList>
    </citation>
    <scope>NUCLEOTIDE SEQUENCE</scope>
    <source>
        <strain evidence="1">Z 8.8</strain>
    </source>
</reference>
<dbReference type="Proteomes" id="UP001622950">
    <property type="component" value="Unassembled WGS sequence"/>
</dbReference>
<evidence type="ECO:0000313" key="2">
    <source>
        <dbReference type="Proteomes" id="UP001622950"/>
    </source>
</evidence>
<evidence type="ECO:0000313" key="1">
    <source>
        <dbReference type="EMBL" id="MFK9080778.1"/>
    </source>
</evidence>
<comment type="caution">
    <text evidence="1">The sequence shown here is derived from an EMBL/GenBank/DDBJ whole genome shotgun (WGS) entry which is preliminary data.</text>
</comment>